<feature type="domain" description="Succinylglutamate desuccinylase/Aspartoacylase catalytic" evidence="5">
    <location>
        <begin position="48"/>
        <end position="227"/>
    </location>
</feature>
<comment type="cofactor">
    <cofactor evidence="1">
        <name>Zn(2+)</name>
        <dbReference type="ChEBI" id="CHEBI:29105"/>
    </cofactor>
</comment>
<evidence type="ECO:0000256" key="3">
    <source>
        <dbReference type="ARBA" id="ARBA00022801"/>
    </source>
</evidence>
<dbReference type="InterPro" id="IPR043795">
    <property type="entry name" value="N-alpha-Ac-DABA-like"/>
</dbReference>
<proteinExistence type="predicted"/>
<dbReference type="Proteomes" id="UP000601768">
    <property type="component" value="Unassembled WGS sequence"/>
</dbReference>
<dbReference type="InterPro" id="IPR053138">
    <property type="entry name" value="N-alpha-Ac-DABA_deacetylase"/>
</dbReference>
<keyword evidence="4" id="KW-0862">Zinc</keyword>
<evidence type="ECO:0000256" key="4">
    <source>
        <dbReference type="ARBA" id="ARBA00022833"/>
    </source>
</evidence>
<evidence type="ECO:0000256" key="2">
    <source>
        <dbReference type="ARBA" id="ARBA00022723"/>
    </source>
</evidence>
<keyword evidence="2" id="KW-0479">Metal-binding</keyword>
<accession>A0A8J6IUY1</accession>
<evidence type="ECO:0000313" key="7">
    <source>
        <dbReference type="Proteomes" id="UP000601768"/>
    </source>
</evidence>
<dbReference type="RefSeq" id="WP_186506436.1">
    <property type="nucleotide sequence ID" value="NZ_JACNEP010000006.1"/>
</dbReference>
<dbReference type="PANTHER" id="PTHR37326">
    <property type="entry name" value="BLL3975 PROTEIN"/>
    <property type="match status" value="1"/>
</dbReference>
<comment type="caution">
    <text evidence="6">The sequence shown here is derived from an EMBL/GenBank/DDBJ whole genome shotgun (WGS) entry which is preliminary data.</text>
</comment>
<evidence type="ECO:0000259" key="5">
    <source>
        <dbReference type="Pfam" id="PF24827"/>
    </source>
</evidence>
<evidence type="ECO:0000256" key="1">
    <source>
        <dbReference type="ARBA" id="ARBA00001947"/>
    </source>
</evidence>
<protein>
    <submittedName>
        <fullName evidence="6">Succinylglutamate desuccinylase/aspartoacylase family protein</fullName>
    </submittedName>
</protein>
<dbReference type="InterPro" id="IPR055438">
    <property type="entry name" value="AstE_AspA_cat"/>
</dbReference>
<name>A0A8J6IUY1_9ALTE</name>
<keyword evidence="7" id="KW-1185">Reference proteome</keyword>
<dbReference type="PANTHER" id="PTHR37326:SF2">
    <property type="entry name" value="SUCCINYLGLUTAMATE DESUCCINYLASE_ASPARTOACYLASE FAMILY PROTEIN"/>
    <property type="match status" value="1"/>
</dbReference>
<keyword evidence="3" id="KW-0378">Hydrolase</keyword>
<dbReference type="EMBL" id="JACNEP010000006">
    <property type="protein sequence ID" value="MBC3765958.1"/>
    <property type="molecule type" value="Genomic_DNA"/>
</dbReference>
<dbReference type="CDD" id="cd06251">
    <property type="entry name" value="M14_ASTE_ASPA-like"/>
    <property type="match status" value="1"/>
</dbReference>
<gene>
    <name evidence="6" type="ORF">H8B19_08715</name>
</gene>
<reference evidence="6" key="1">
    <citation type="journal article" date="2018" name="Int. J. Syst. Evol. Microbiol.">
        <title>Neptunicella marina gen. nov., sp. nov., isolated from surface seawater.</title>
        <authorList>
            <person name="Liu X."/>
            <person name="Lai Q."/>
            <person name="Du Y."/>
            <person name="Zhang X."/>
            <person name="Liu Z."/>
            <person name="Sun F."/>
            <person name="Shao Z."/>
        </authorList>
    </citation>
    <scope>NUCLEOTIDE SEQUENCE</scope>
    <source>
        <strain evidence="6">S27-2</strain>
    </source>
</reference>
<dbReference type="SUPFAM" id="SSF53187">
    <property type="entry name" value="Zn-dependent exopeptidases"/>
    <property type="match status" value="1"/>
</dbReference>
<dbReference type="Pfam" id="PF24827">
    <property type="entry name" value="AstE_AspA_cat"/>
    <property type="match status" value="1"/>
</dbReference>
<sequence length="342" mass="37540">MARKRAPFELAETVIPAGRQVSVKIPAVRLYTDTPMDLHVEVFHGVKDGPTLLVCAAVHGDELNGIDICRRLIKKLNPKRLHGTVMIVPIVNVFGFIQQTRYLPDRRDLNRCFPGSDQGTVGSRLAYLFSSMLMCRASHIIDLHTGAIHRSNMPQIRANIKDPAALAMAEAFHVPIILHAKELDGSVRATASKLGASAIIYEAGEALRFDQAAIKAGLNGVLNVMKELGMVQRRGSRVKFEPLIANHSQWVRNEYDGVIINRIQLGSRVNKGQIIGYSASPHGDTEHPIRSPIDGVVIGISNIPVANEGEALFHIAKISTEQITEAGEIVDSFIEDFDTRVL</sequence>
<evidence type="ECO:0000313" key="6">
    <source>
        <dbReference type="EMBL" id="MBC3765958.1"/>
    </source>
</evidence>
<dbReference type="GO" id="GO:0016788">
    <property type="term" value="F:hydrolase activity, acting on ester bonds"/>
    <property type="evidence" value="ECO:0007669"/>
    <property type="project" value="InterPro"/>
</dbReference>
<dbReference type="Gene3D" id="3.40.630.10">
    <property type="entry name" value="Zn peptidases"/>
    <property type="match status" value="1"/>
</dbReference>
<organism evidence="6 7">
    <name type="scientific">Neptunicella marina</name>
    <dbReference type="NCBI Taxonomy" id="2125989"/>
    <lineage>
        <taxon>Bacteria</taxon>
        <taxon>Pseudomonadati</taxon>
        <taxon>Pseudomonadota</taxon>
        <taxon>Gammaproteobacteria</taxon>
        <taxon>Alteromonadales</taxon>
        <taxon>Alteromonadaceae</taxon>
        <taxon>Neptunicella</taxon>
    </lineage>
</organism>
<reference evidence="6" key="2">
    <citation type="submission" date="2020-08" db="EMBL/GenBank/DDBJ databases">
        <authorList>
            <person name="Lai Q."/>
        </authorList>
    </citation>
    <scope>NUCLEOTIDE SEQUENCE</scope>
    <source>
        <strain evidence="6">S27-2</strain>
    </source>
</reference>
<dbReference type="AlphaFoldDB" id="A0A8J6IUY1"/>
<dbReference type="GO" id="GO:0046872">
    <property type="term" value="F:metal ion binding"/>
    <property type="evidence" value="ECO:0007669"/>
    <property type="project" value="UniProtKB-KW"/>
</dbReference>
<dbReference type="PIRSF" id="PIRSF039012">
    <property type="entry name" value="ASP"/>
    <property type="match status" value="1"/>
</dbReference>
<dbReference type="GO" id="GO:0016811">
    <property type="term" value="F:hydrolase activity, acting on carbon-nitrogen (but not peptide) bonds, in linear amides"/>
    <property type="evidence" value="ECO:0007669"/>
    <property type="project" value="InterPro"/>
</dbReference>